<dbReference type="OrthoDB" id="2020732at2759"/>
<protein>
    <submittedName>
        <fullName evidence="2">Uncharacterized protein</fullName>
    </submittedName>
</protein>
<comment type="caution">
    <text evidence="2">The sequence shown here is derived from an EMBL/GenBank/DDBJ whole genome shotgun (WGS) entry which is preliminary data.</text>
</comment>
<keyword evidence="3" id="KW-1185">Reference proteome</keyword>
<sequence>MASRPPLQPSTRSSGWMPASRARILKAARFNNLRNIILSASGANLNEDLLSGTQLKDKLPRQLNTDAILAVSEGICISIASVSCLASLTMHGSQDSRLVSSSLLEPIMPRKADLPLWQTFFLLAALVINSVLRARQWQRNDHSRNSTSKQVVADSNVEGRVQKLEEDIASAVSIIRVLSKQLEKLAVRFRVTRQTLRDPIQKTAGLAQRTSETVNILAAREDSLEKNLEEMHHVLLRMQENQTKQLELISTLGKLVKEKPRNKVEKISKAGLSKLLGVGLQQGGQERVAKDSNGNLQHKVTGIRSGSAERSSLETKRSDTSLAQSRRQTNTQSSPSVPNSLDRDSHRVDFWLSSPVSSSTQMEESVSDTNVKSHALNDGKPRAAFLD</sequence>
<evidence type="ECO:0000313" key="2">
    <source>
        <dbReference type="EMBL" id="KAI5071619.1"/>
    </source>
</evidence>
<dbReference type="GO" id="GO:0009941">
    <property type="term" value="C:chloroplast envelope"/>
    <property type="evidence" value="ECO:0007669"/>
    <property type="project" value="TreeGrafter"/>
</dbReference>
<feature type="compositionally biased region" description="Polar residues" evidence="1">
    <location>
        <begin position="320"/>
        <end position="339"/>
    </location>
</feature>
<dbReference type="AlphaFoldDB" id="A0A9D4ZDT1"/>
<dbReference type="PANTHER" id="PTHR36408">
    <property type="entry name" value="TRANSMEMBRANE PROTEIN"/>
    <property type="match status" value="1"/>
</dbReference>
<feature type="compositionally biased region" description="Polar residues" evidence="1">
    <location>
        <begin position="354"/>
        <end position="372"/>
    </location>
</feature>
<reference evidence="2" key="1">
    <citation type="submission" date="2021-01" db="EMBL/GenBank/DDBJ databases">
        <title>Adiantum capillus-veneris genome.</title>
        <authorList>
            <person name="Fang Y."/>
            <person name="Liao Q."/>
        </authorList>
    </citation>
    <scope>NUCLEOTIDE SEQUENCE</scope>
    <source>
        <strain evidence="2">H3</strain>
        <tissue evidence="2">Leaf</tissue>
    </source>
</reference>
<dbReference type="Proteomes" id="UP000886520">
    <property type="component" value="Chromosome 13"/>
</dbReference>
<organism evidence="2 3">
    <name type="scientific">Adiantum capillus-veneris</name>
    <name type="common">Maidenhair fern</name>
    <dbReference type="NCBI Taxonomy" id="13818"/>
    <lineage>
        <taxon>Eukaryota</taxon>
        <taxon>Viridiplantae</taxon>
        <taxon>Streptophyta</taxon>
        <taxon>Embryophyta</taxon>
        <taxon>Tracheophyta</taxon>
        <taxon>Polypodiopsida</taxon>
        <taxon>Polypodiidae</taxon>
        <taxon>Polypodiales</taxon>
        <taxon>Pteridineae</taxon>
        <taxon>Pteridaceae</taxon>
        <taxon>Vittarioideae</taxon>
        <taxon>Adiantum</taxon>
    </lineage>
</organism>
<gene>
    <name evidence="2" type="ORF">GOP47_0013870</name>
</gene>
<evidence type="ECO:0000313" key="3">
    <source>
        <dbReference type="Proteomes" id="UP000886520"/>
    </source>
</evidence>
<evidence type="ECO:0000256" key="1">
    <source>
        <dbReference type="SAM" id="MobiDB-lite"/>
    </source>
</evidence>
<dbReference type="PANTHER" id="PTHR36408:SF1">
    <property type="entry name" value="TRANSMEMBRANE PROTEIN"/>
    <property type="match status" value="1"/>
</dbReference>
<proteinExistence type="predicted"/>
<name>A0A9D4ZDT1_ADICA</name>
<dbReference type="EMBL" id="JABFUD020000013">
    <property type="protein sequence ID" value="KAI5071619.1"/>
    <property type="molecule type" value="Genomic_DNA"/>
</dbReference>
<feature type="region of interest" description="Disordered" evidence="1">
    <location>
        <begin position="304"/>
        <end position="387"/>
    </location>
</feature>
<accession>A0A9D4ZDT1</accession>